<evidence type="ECO:0000313" key="3">
    <source>
        <dbReference type="Proteomes" id="UP000321261"/>
    </source>
</evidence>
<dbReference type="AlphaFoldDB" id="A0A561SVW5"/>
<comment type="caution">
    <text evidence="2">The sequence shown here is derived from an EMBL/GenBank/DDBJ whole genome shotgun (WGS) entry which is preliminary data.</text>
</comment>
<sequence>MLRRGNAGANTSADHIQVLDQALAQIPDPHRHGRPILIRADIAGCTKAFLAHAHAHGRDQQAKAVAVEFSVGWAITDRERAAIAAVPNKVWADAVEADGSHRDGAGLAELTGLLPAASLDGYPRGTRVIVRRERPHPGAQLDLMETRDGWRYTCFATDTPAGQSAFLEARHRAYARVEDRIRTAKDTGLNHFPSRTLAINSAWLTVVMLAVDLISWTRHLLLDGALAKAEPKTLRYRLLHVAARITRGQRRTFARIQGIWPWAIDLTSAFARLHALPVPAG</sequence>
<protein>
    <submittedName>
        <fullName evidence="2">DDE family transposase</fullName>
    </submittedName>
</protein>
<dbReference type="InterPro" id="IPR025668">
    <property type="entry name" value="Tnp_DDE_dom"/>
</dbReference>
<name>A0A561SVW5_9PSEU</name>
<gene>
    <name evidence="2" type="ORF">FHX44_114929</name>
</gene>
<dbReference type="Pfam" id="PF13701">
    <property type="entry name" value="DDE_Tnp_1_4"/>
    <property type="match status" value="1"/>
</dbReference>
<evidence type="ECO:0000259" key="1">
    <source>
        <dbReference type="Pfam" id="PF13701"/>
    </source>
</evidence>
<organism evidence="2 3">
    <name type="scientific">Pseudonocardia hierapolitana</name>
    <dbReference type="NCBI Taxonomy" id="1128676"/>
    <lineage>
        <taxon>Bacteria</taxon>
        <taxon>Bacillati</taxon>
        <taxon>Actinomycetota</taxon>
        <taxon>Actinomycetes</taxon>
        <taxon>Pseudonocardiales</taxon>
        <taxon>Pseudonocardiaceae</taxon>
        <taxon>Pseudonocardia</taxon>
    </lineage>
</organism>
<dbReference type="EMBL" id="VIWU01000001">
    <property type="protein sequence ID" value="TWF79003.1"/>
    <property type="molecule type" value="Genomic_DNA"/>
</dbReference>
<reference evidence="2 3" key="1">
    <citation type="submission" date="2019-06" db="EMBL/GenBank/DDBJ databases">
        <title>Sequencing the genomes of 1000 actinobacteria strains.</title>
        <authorList>
            <person name="Klenk H.-P."/>
        </authorList>
    </citation>
    <scope>NUCLEOTIDE SEQUENCE [LARGE SCALE GENOMIC DNA]</scope>
    <source>
        <strain evidence="2 3">DSM 45671</strain>
    </source>
</reference>
<dbReference type="Proteomes" id="UP000321261">
    <property type="component" value="Unassembled WGS sequence"/>
</dbReference>
<feature type="domain" description="Transposase DDE" evidence="1">
    <location>
        <begin position="2"/>
        <end position="277"/>
    </location>
</feature>
<proteinExistence type="predicted"/>
<keyword evidence="3" id="KW-1185">Reference proteome</keyword>
<accession>A0A561SVW5</accession>
<evidence type="ECO:0000313" key="2">
    <source>
        <dbReference type="EMBL" id="TWF79003.1"/>
    </source>
</evidence>